<evidence type="ECO:0000313" key="2">
    <source>
        <dbReference type="EMBL" id="KAG8189925.1"/>
    </source>
</evidence>
<gene>
    <name evidence="2" type="ORF">JTE90_009068</name>
</gene>
<proteinExistence type="predicted"/>
<reference evidence="2 3" key="1">
    <citation type="journal article" date="2022" name="Nat. Ecol. Evol.">
        <title>A masculinizing supergene underlies an exaggerated male reproductive morph in a spider.</title>
        <authorList>
            <person name="Hendrickx F."/>
            <person name="De Corte Z."/>
            <person name="Sonet G."/>
            <person name="Van Belleghem S.M."/>
            <person name="Kostlbacher S."/>
            <person name="Vangestel C."/>
        </authorList>
    </citation>
    <scope>NUCLEOTIDE SEQUENCE [LARGE SCALE GENOMIC DNA]</scope>
    <source>
        <strain evidence="2">W744_W776</strain>
    </source>
</reference>
<organism evidence="2 3">
    <name type="scientific">Oedothorax gibbosus</name>
    <dbReference type="NCBI Taxonomy" id="931172"/>
    <lineage>
        <taxon>Eukaryota</taxon>
        <taxon>Metazoa</taxon>
        <taxon>Ecdysozoa</taxon>
        <taxon>Arthropoda</taxon>
        <taxon>Chelicerata</taxon>
        <taxon>Arachnida</taxon>
        <taxon>Araneae</taxon>
        <taxon>Araneomorphae</taxon>
        <taxon>Entelegynae</taxon>
        <taxon>Araneoidea</taxon>
        <taxon>Linyphiidae</taxon>
        <taxon>Erigoninae</taxon>
        <taxon>Oedothorax</taxon>
    </lineage>
</organism>
<sequence>MHPSIKPPPHRHPITNLPSSESPAKPFRFNTTEQDFLGRHGGQIKIIAHTMRLILERVDVATGFGIYRELVAEFFRERVMERKRTQNGSTL</sequence>
<keyword evidence="3" id="KW-1185">Reference proteome</keyword>
<dbReference type="Proteomes" id="UP000827092">
    <property type="component" value="Unassembled WGS sequence"/>
</dbReference>
<feature type="region of interest" description="Disordered" evidence="1">
    <location>
        <begin position="1"/>
        <end position="27"/>
    </location>
</feature>
<evidence type="ECO:0000313" key="3">
    <source>
        <dbReference type="Proteomes" id="UP000827092"/>
    </source>
</evidence>
<accession>A0AAV6UZT4</accession>
<dbReference type="AlphaFoldDB" id="A0AAV6UZT4"/>
<name>A0AAV6UZT4_9ARAC</name>
<evidence type="ECO:0000256" key="1">
    <source>
        <dbReference type="SAM" id="MobiDB-lite"/>
    </source>
</evidence>
<dbReference type="EMBL" id="JAFNEN010000199">
    <property type="protein sequence ID" value="KAG8189925.1"/>
    <property type="molecule type" value="Genomic_DNA"/>
</dbReference>
<comment type="caution">
    <text evidence="2">The sequence shown here is derived from an EMBL/GenBank/DDBJ whole genome shotgun (WGS) entry which is preliminary data.</text>
</comment>
<protein>
    <submittedName>
        <fullName evidence="2">Uncharacterized protein</fullName>
    </submittedName>
</protein>